<organism evidence="1 2">
    <name type="scientific">Trichinella murrelli</name>
    <dbReference type="NCBI Taxonomy" id="144512"/>
    <lineage>
        <taxon>Eukaryota</taxon>
        <taxon>Metazoa</taxon>
        <taxon>Ecdysozoa</taxon>
        <taxon>Nematoda</taxon>
        <taxon>Enoplea</taxon>
        <taxon>Dorylaimia</taxon>
        <taxon>Trichinellida</taxon>
        <taxon>Trichinellidae</taxon>
        <taxon>Trichinella</taxon>
    </lineage>
</organism>
<evidence type="ECO:0000313" key="2">
    <source>
        <dbReference type="Proteomes" id="UP000055048"/>
    </source>
</evidence>
<name>A0A0V0T4P4_9BILA</name>
<dbReference type="Proteomes" id="UP000055048">
    <property type="component" value="Unassembled WGS sequence"/>
</dbReference>
<reference evidence="1 2" key="1">
    <citation type="submission" date="2015-01" db="EMBL/GenBank/DDBJ databases">
        <title>Evolution of Trichinella species and genotypes.</title>
        <authorList>
            <person name="Korhonen P.K."/>
            <person name="Edoardo P."/>
            <person name="Giuseppe L.R."/>
            <person name="Gasser R.B."/>
        </authorList>
    </citation>
    <scope>NUCLEOTIDE SEQUENCE [LARGE SCALE GENOMIC DNA]</scope>
    <source>
        <strain evidence="1">ISS417</strain>
    </source>
</reference>
<protein>
    <submittedName>
        <fullName evidence="1">Uncharacterized protein</fullName>
    </submittedName>
</protein>
<dbReference type="STRING" id="144512.A0A0V0T4P4"/>
<comment type="caution">
    <text evidence="1">The sequence shown here is derived from an EMBL/GenBank/DDBJ whole genome shotgun (WGS) entry which is preliminary data.</text>
</comment>
<dbReference type="AlphaFoldDB" id="A0A0V0T4P4"/>
<sequence length="162" mass="18417">MIKAAAHDAYRRKRLVNCLFDIGAERVGGSKISCQASRSVQFWLSSVIRERAEERYELEEMTATMLCEDPWQTRVSTSDWPHFQNLKLMKEVRELTPVHVINGLDSYFRFLGSRKDSTLVDDLRPGDIVVQGTKMLGPPHQRGTCLTTRCTSRAPKESGSVE</sequence>
<accession>A0A0V0T4P4</accession>
<gene>
    <name evidence="1" type="ORF">T05_14619</name>
</gene>
<evidence type="ECO:0000313" key="1">
    <source>
        <dbReference type="EMBL" id="KRX34052.1"/>
    </source>
</evidence>
<proteinExistence type="predicted"/>
<dbReference type="EMBL" id="JYDJ01000644">
    <property type="protein sequence ID" value="KRX34052.1"/>
    <property type="molecule type" value="Genomic_DNA"/>
</dbReference>
<keyword evidence="2" id="KW-1185">Reference proteome</keyword>